<keyword evidence="2" id="KW-1185">Reference proteome</keyword>
<dbReference type="AlphaFoldDB" id="A0A328E0A9"/>
<dbReference type="Proteomes" id="UP000249390">
    <property type="component" value="Unassembled WGS sequence"/>
</dbReference>
<comment type="caution">
    <text evidence="1">The sequence shown here is derived from an EMBL/GenBank/DDBJ whole genome shotgun (WGS) entry which is preliminary data.</text>
</comment>
<reference evidence="1 2" key="1">
    <citation type="submission" date="2018-06" db="EMBL/GenBank/DDBJ databases">
        <title>The Genome of Cuscuta australis (Dodder) Provides Insight into the Evolution of Plant Parasitism.</title>
        <authorList>
            <person name="Liu H."/>
        </authorList>
    </citation>
    <scope>NUCLEOTIDE SEQUENCE [LARGE SCALE GENOMIC DNA]</scope>
    <source>
        <strain evidence="2">cv. Yunnan</strain>
        <tissue evidence="1">Vines</tissue>
    </source>
</reference>
<protein>
    <submittedName>
        <fullName evidence="1">Uncharacterized protein</fullName>
    </submittedName>
</protein>
<evidence type="ECO:0000313" key="1">
    <source>
        <dbReference type="EMBL" id="RAL49843.1"/>
    </source>
</evidence>
<name>A0A328E0A9_9ASTE</name>
<evidence type="ECO:0000313" key="2">
    <source>
        <dbReference type="Proteomes" id="UP000249390"/>
    </source>
</evidence>
<gene>
    <name evidence="1" type="ORF">DM860_002134</name>
</gene>
<dbReference type="EMBL" id="NQVE01000076">
    <property type="protein sequence ID" value="RAL49843.1"/>
    <property type="molecule type" value="Genomic_DNA"/>
</dbReference>
<sequence length="64" mass="6713">MAEVGITIDDDCTIYAITSEVSDQTPTPPRTASPDSQVLICVNPVQASAHQALKTPGPHPLLLS</sequence>
<proteinExistence type="predicted"/>
<organism evidence="1 2">
    <name type="scientific">Cuscuta australis</name>
    <dbReference type="NCBI Taxonomy" id="267555"/>
    <lineage>
        <taxon>Eukaryota</taxon>
        <taxon>Viridiplantae</taxon>
        <taxon>Streptophyta</taxon>
        <taxon>Embryophyta</taxon>
        <taxon>Tracheophyta</taxon>
        <taxon>Spermatophyta</taxon>
        <taxon>Magnoliopsida</taxon>
        <taxon>eudicotyledons</taxon>
        <taxon>Gunneridae</taxon>
        <taxon>Pentapetalae</taxon>
        <taxon>asterids</taxon>
        <taxon>lamiids</taxon>
        <taxon>Solanales</taxon>
        <taxon>Convolvulaceae</taxon>
        <taxon>Cuscuteae</taxon>
        <taxon>Cuscuta</taxon>
        <taxon>Cuscuta subgen. Grammica</taxon>
        <taxon>Cuscuta sect. Cleistogrammica</taxon>
    </lineage>
</organism>
<accession>A0A328E0A9</accession>